<evidence type="ECO:0000313" key="2">
    <source>
        <dbReference type="Proteomes" id="UP000264071"/>
    </source>
</evidence>
<gene>
    <name evidence="1" type="ORF">DGD08_02140</name>
</gene>
<evidence type="ECO:0008006" key="3">
    <source>
        <dbReference type="Google" id="ProtNLM"/>
    </source>
</evidence>
<proteinExistence type="predicted"/>
<dbReference type="InterPro" id="IPR017850">
    <property type="entry name" value="Alkaline_phosphatase_core_sf"/>
</dbReference>
<name>A0A3D4V5C2_9BACT</name>
<dbReference type="Pfam" id="PF01663">
    <property type="entry name" value="Phosphodiest"/>
    <property type="match status" value="1"/>
</dbReference>
<dbReference type="PROSITE" id="PS51257">
    <property type="entry name" value="PROKAR_LIPOPROTEIN"/>
    <property type="match status" value="1"/>
</dbReference>
<organism evidence="1 2">
    <name type="scientific">Gemmatimonas aurantiaca</name>
    <dbReference type="NCBI Taxonomy" id="173480"/>
    <lineage>
        <taxon>Bacteria</taxon>
        <taxon>Pseudomonadati</taxon>
        <taxon>Gemmatimonadota</taxon>
        <taxon>Gemmatimonadia</taxon>
        <taxon>Gemmatimonadales</taxon>
        <taxon>Gemmatimonadaceae</taxon>
        <taxon>Gemmatimonas</taxon>
    </lineage>
</organism>
<comment type="caution">
    <text evidence="1">The sequence shown here is derived from an EMBL/GenBank/DDBJ whole genome shotgun (WGS) entry which is preliminary data.</text>
</comment>
<dbReference type="OMA" id="DIAWHAI"/>
<dbReference type="AlphaFoldDB" id="A0A3D4V5C2"/>
<protein>
    <recommendedName>
        <fullName evidence="3">Phosphodiesterase</fullName>
    </recommendedName>
</protein>
<dbReference type="EMBL" id="DPIY01000002">
    <property type="protein sequence ID" value="HCT55994.1"/>
    <property type="molecule type" value="Genomic_DNA"/>
</dbReference>
<dbReference type="InterPro" id="IPR002591">
    <property type="entry name" value="Phosphodiest/P_Trfase"/>
</dbReference>
<dbReference type="SUPFAM" id="SSF53649">
    <property type="entry name" value="Alkaline phosphatase-like"/>
    <property type="match status" value="1"/>
</dbReference>
<dbReference type="Gene3D" id="3.40.720.10">
    <property type="entry name" value="Alkaline Phosphatase, subunit A"/>
    <property type="match status" value="1"/>
</dbReference>
<reference evidence="1 2" key="1">
    <citation type="journal article" date="2018" name="Nat. Biotechnol.">
        <title>A standardized bacterial taxonomy based on genome phylogeny substantially revises the tree of life.</title>
        <authorList>
            <person name="Parks D.H."/>
            <person name="Chuvochina M."/>
            <person name="Waite D.W."/>
            <person name="Rinke C."/>
            <person name="Skarshewski A."/>
            <person name="Chaumeil P.A."/>
            <person name="Hugenholtz P."/>
        </authorList>
    </citation>
    <scope>NUCLEOTIDE SEQUENCE [LARGE SCALE GENOMIC DNA]</scope>
    <source>
        <strain evidence="1">UBA8844</strain>
    </source>
</reference>
<evidence type="ECO:0000313" key="1">
    <source>
        <dbReference type="EMBL" id="HCT55994.1"/>
    </source>
</evidence>
<accession>A0A3D4V5C2</accession>
<dbReference type="Proteomes" id="UP000264071">
    <property type="component" value="Unassembled WGS sequence"/>
</dbReference>
<sequence length="607" mass="67247">MRVILNRGKLIVGRILLWSALCVVSGCLPIRRPAPTPAPEELPRRLVLALDGLDFRDVQDARARGQFAAFRPPGRLISTFPSISDIAWHAIFGVQPPAGYQRVYYSTRHNAVIGDALDAIRPIEYEERMDFAFDAKFHHLGAYLMSWPTARREVDTDVKAVLRSRGRHTVYIYNVGPDALQHMRGNVAQYLTHLDRSLTELNRRYREQTGRDLEIVLLSDHGHNRASDATFLPIADVLRAHGFRLARTLTSPTDVAFSVDGVTTGFGVFCLPDSEARVMELLVATPGVDVVTRRLGGERYLVASDSGRAEIVWRHEDNQDLYRYSSIAGDPLRLTTVMQAMRESGAMRADGFAPTAAWVRATADAWYPAAVVRIVHGHRDATRNPAPILVSLRDDHRVGLGMVSVANRMRPLGGTHGALSASSAVGMVMSNFQDTPDDLAMTVRRQFGGFDDLRVPPARRATFALATATVVRANRFALTRWHGPLANLSDTTPIAQLVLSDKERRWAGDSAHVNLQVSRRSTAGRKDVVVGEHRIALSDWSVSDNGQELALPGAALHLTGLEPGAQYLVRIWLDRRVLRDGQWQPGGSRTVLTLPLRAANDGVLWRY</sequence>